<name>A0ABV8AMZ0_9BACT</name>
<evidence type="ECO:0000256" key="1">
    <source>
        <dbReference type="SAM" id="Phobius"/>
    </source>
</evidence>
<organism evidence="2 3">
    <name type="scientific">Algoriphagus namhaensis</name>
    <dbReference type="NCBI Taxonomy" id="915353"/>
    <lineage>
        <taxon>Bacteria</taxon>
        <taxon>Pseudomonadati</taxon>
        <taxon>Bacteroidota</taxon>
        <taxon>Cytophagia</taxon>
        <taxon>Cytophagales</taxon>
        <taxon>Cyclobacteriaceae</taxon>
        <taxon>Algoriphagus</taxon>
    </lineage>
</organism>
<keyword evidence="1" id="KW-0472">Membrane</keyword>
<dbReference type="RefSeq" id="WP_377902459.1">
    <property type="nucleotide sequence ID" value="NZ_JBHRZS010000002.1"/>
</dbReference>
<feature type="transmembrane region" description="Helical" evidence="1">
    <location>
        <begin position="40"/>
        <end position="62"/>
    </location>
</feature>
<dbReference type="EMBL" id="JBHRZS010000002">
    <property type="protein sequence ID" value="MFC3878724.1"/>
    <property type="molecule type" value="Genomic_DNA"/>
</dbReference>
<gene>
    <name evidence="2" type="ORF">ACFOSV_00970</name>
</gene>
<keyword evidence="1" id="KW-0812">Transmembrane</keyword>
<feature type="transmembrane region" description="Helical" evidence="1">
    <location>
        <begin position="175"/>
        <end position="204"/>
    </location>
</feature>
<evidence type="ECO:0000313" key="3">
    <source>
        <dbReference type="Proteomes" id="UP001595805"/>
    </source>
</evidence>
<dbReference type="Proteomes" id="UP001595805">
    <property type="component" value="Unassembled WGS sequence"/>
</dbReference>
<feature type="transmembrane region" description="Helical" evidence="1">
    <location>
        <begin position="225"/>
        <end position="255"/>
    </location>
</feature>
<feature type="transmembrane region" description="Helical" evidence="1">
    <location>
        <begin position="131"/>
        <end position="149"/>
    </location>
</feature>
<comment type="caution">
    <text evidence="2">The sequence shown here is derived from an EMBL/GenBank/DDBJ whole genome shotgun (WGS) entry which is preliminary data.</text>
</comment>
<protein>
    <submittedName>
        <fullName evidence="2">Uncharacterized protein</fullName>
    </submittedName>
</protein>
<feature type="transmembrane region" description="Helical" evidence="1">
    <location>
        <begin position="74"/>
        <end position="90"/>
    </location>
</feature>
<sequence>MEQKEDNMQGVSLVQGGLIYAIILKIQGRMPMKNSLRNKAIIMALLTWIPLAVLSTIRYYYAGKVDGIPFFKDISMYTRFLFVVPLFILLEGSIDKIYVQYLQTTSILIKSECKEKFRSLVSLFGRLSNSFLPEIFILVSIYTVVLFRWENLHVFESGRGYLVSESSEQLTLAGWYFILFSFPVYQLLVFRWIWRVLIWLFSVLRFSRFKFNIEPMHADQMGGLAYLNLFPFYLSQVLAAFSSIYASMLAIRIMFEGDLLQNNVYDILVYVLTLSLLLYVPLLAYLPILLRLKNRGVHLFGRLISKHNNDYLEKWIYNNDGKEPILGAMDNSSLNDINGSYLSIANMKLVPIDIRLFLLSAGLILIPFLPLVFTIYSPAELFEILLQTLFGT</sequence>
<feature type="transmembrane region" description="Helical" evidence="1">
    <location>
        <begin position="356"/>
        <end position="376"/>
    </location>
</feature>
<feature type="transmembrane region" description="Helical" evidence="1">
    <location>
        <begin position="267"/>
        <end position="290"/>
    </location>
</feature>
<proteinExistence type="predicted"/>
<keyword evidence="3" id="KW-1185">Reference proteome</keyword>
<reference evidence="3" key="1">
    <citation type="journal article" date="2019" name="Int. J. Syst. Evol. Microbiol.">
        <title>The Global Catalogue of Microorganisms (GCM) 10K type strain sequencing project: providing services to taxonomists for standard genome sequencing and annotation.</title>
        <authorList>
            <consortium name="The Broad Institute Genomics Platform"/>
            <consortium name="The Broad Institute Genome Sequencing Center for Infectious Disease"/>
            <person name="Wu L."/>
            <person name="Ma J."/>
        </authorList>
    </citation>
    <scope>NUCLEOTIDE SEQUENCE [LARGE SCALE GENOMIC DNA]</scope>
    <source>
        <strain evidence="3">CCUG 60523</strain>
    </source>
</reference>
<evidence type="ECO:0000313" key="2">
    <source>
        <dbReference type="EMBL" id="MFC3878724.1"/>
    </source>
</evidence>
<keyword evidence="1" id="KW-1133">Transmembrane helix</keyword>
<accession>A0ABV8AMZ0</accession>